<feature type="region of interest" description="Disordered" evidence="2">
    <location>
        <begin position="376"/>
        <end position="486"/>
    </location>
</feature>
<dbReference type="Gene3D" id="1.10.287.470">
    <property type="entry name" value="Helix hairpin bin"/>
    <property type="match status" value="1"/>
</dbReference>
<evidence type="ECO:0000256" key="2">
    <source>
        <dbReference type="SAM" id="MobiDB-lite"/>
    </source>
</evidence>
<evidence type="ECO:0000259" key="6">
    <source>
        <dbReference type="Pfam" id="PF25954"/>
    </source>
</evidence>
<dbReference type="InterPro" id="IPR058792">
    <property type="entry name" value="Beta-barrel_RND_2"/>
</dbReference>
<protein>
    <submittedName>
        <fullName evidence="8">Efflux RND transporter periplasmic adaptor subunit</fullName>
    </submittedName>
</protein>
<evidence type="ECO:0000256" key="3">
    <source>
        <dbReference type="SAM" id="Phobius"/>
    </source>
</evidence>
<dbReference type="Pfam" id="PF25989">
    <property type="entry name" value="YknX_C"/>
    <property type="match status" value="1"/>
</dbReference>
<evidence type="ECO:0000313" key="9">
    <source>
        <dbReference type="Proteomes" id="UP001595693"/>
    </source>
</evidence>
<accession>A0ABV8D6Y0</accession>
<feature type="compositionally biased region" description="Low complexity" evidence="2">
    <location>
        <begin position="386"/>
        <end position="461"/>
    </location>
</feature>
<dbReference type="PANTHER" id="PTHR30469:SF11">
    <property type="entry name" value="BLL4320 PROTEIN"/>
    <property type="match status" value="1"/>
</dbReference>
<feature type="domain" description="CusB-like beta-barrel" evidence="6">
    <location>
        <begin position="218"/>
        <end position="290"/>
    </location>
</feature>
<dbReference type="Pfam" id="PF25876">
    <property type="entry name" value="HH_MFP_RND"/>
    <property type="match status" value="1"/>
</dbReference>
<keyword evidence="3" id="KW-0812">Transmembrane</keyword>
<feature type="domain" description="Multidrug resistance protein MdtA-like barrel-sandwich hybrid" evidence="5">
    <location>
        <begin position="88"/>
        <end position="208"/>
    </location>
</feature>
<comment type="caution">
    <text evidence="8">The sequence shown here is derived from an EMBL/GenBank/DDBJ whole genome shotgun (WGS) entry which is preliminary data.</text>
</comment>
<dbReference type="InterPro" id="IPR058624">
    <property type="entry name" value="MdtA-like_HH"/>
</dbReference>
<comment type="similarity">
    <text evidence="1">Belongs to the membrane fusion protein (MFP) (TC 8.A.1) family.</text>
</comment>
<dbReference type="InterPro" id="IPR006143">
    <property type="entry name" value="RND_pump_MFP"/>
</dbReference>
<dbReference type="RefSeq" id="WP_055398193.1">
    <property type="nucleotide sequence ID" value="NZ_JAMXAX010000020.1"/>
</dbReference>
<dbReference type="InterPro" id="IPR058625">
    <property type="entry name" value="MdtA-like_BSH"/>
</dbReference>
<evidence type="ECO:0000259" key="4">
    <source>
        <dbReference type="Pfam" id="PF25876"/>
    </source>
</evidence>
<dbReference type="Pfam" id="PF25917">
    <property type="entry name" value="BSH_RND"/>
    <property type="match status" value="1"/>
</dbReference>
<keyword evidence="9" id="KW-1185">Reference proteome</keyword>
<name>A0ABV8D6Y0_9BURK</name>
<evidence type="ECO:0000256" key="1">
    <source>
        <dbReference type="ARBA" id="ARBA00009477"/>
    </source>
</evidence>
<reference evidence="9" key="1">
    <citation type="journal article" date="2019" name="Int. J. Syst. Evol. Microbiol.">
        <title>The Global Catalogue of Microorganisms (GCM) 10K type strain sequencing project: providing services to taxonomists for standard genome sequencing and annotation.</title>
        <authorList>
            <consortium name="The Broad Institute Genomics Platform"/>
            <consortium name="The Broad Institute Genome Sequencing Center for Infectious Disease"/>
            <person name="Wu L."/>
            <person name="Ma J."/>
        </authorList>
    </citation>
    <scope>NUCLEOTIDE SEQUENCE [LARGE SCALE GENOMIC DNA]</scope>
    <source>
        <strain evidence="9">CCUG 2113</strain>
    </source>
</reference>
<dbReference type="NCBIfam" id="TIGR01730">
    <property type="entry name" value="RND_mfp"/>
    <property type="match status" value="1"/>
</dbReference>
<proteinExistence type="inferred from homology"/>
<feature type="domain" description="YknX-like C-terminal permuted SH3-like" evidence="7">
    <location>
        <begin position="301"/>
        <end position="374"/>
    </location>
</feature>
<dbReference type="Gene3D" id="2.40.420.20">
    <property type="match status" value="1"/>
</dbReference>
<feature type="domain" description="Multidrug resistance protein MdtA-like alpha-helical hairpin" evidence="4">
    <location>
        <begin position="124"/>
        <end position="179"/>
    </location>
</feature>
<keyword evidence="3" id="KW-1133">Transmembrane helix</keyword>
<feature type="region of interest" description="Disordered" evidence="2">
    <location>
        <begin position="34"/>
        <end position="56"/>
    </location>
</feature>
<keyword evidence="3" id="KW-0472">Membrane</keyword>
<dbReference type="Gene3D" id="2.40.30.170">
    <property type="match status" value="1"/>
</dbReference>
<evidence type="ECO:0000313" key="8">
    <source>
        <dbReference type="EMBL" id="MFC3934308.1"/>
    </source>
</evidence>
<dbReference type="InterPro" id="IPR058637">
    <property type="entry name" value="YknX-like_C"/>
</dbReference>
<dbReference type="Gene3D" id="2.40.50.100">
    <property type="match status" value="1"/>
</dbReference>
<feature type="compositionally biased region" description="Low complexity" evidence="2">
    <location>
        <begin position="37"/>
        <end position="50"/>
    </location>
</feature>
<evidence type="ECO:0000259" key="7">
    <source>
        <dbReference type="Pfam" id="PF25989"/>
    </source>
</evidence>
<gene>
    <name evidence="8" type="ORF">ACFOW3_06690</name>
</gene>
<feature type="transmembrane region" description="Helical" evidence="3">
    <location>
        <begin position="7"/>
        <end position="25"/>
    </location>
</feature>
<dbReference type="Pfam" id="PF25954">
    <property type="entry name" value="Beta-barrel_RND_2"/>
    <property type="match status" value="1"/>
</dbReference>
<dbReference type="Proteomes" id="UP001595693">
    <property type="component" value="Unassembled WGS sequence"/>
</dbReference>
<dbReference type="SUPFAM" id="SSF111369">
    <property type="entry name" value="HlyD-like secretion proteins"/>
    <property type="match status" value="1"/>
</dbReference>
<dbReference type="EMBL" id="JBHSAJ010000016">
    <property type="protein sequence ID" value="MFC3934308.1"/>
    <property type="molecule type" value="Genomic_DNA"/>
</dbReference>
<sequence length="486" mass="50015">MASKNKYIVFAVIGIAAASGAAWWLQKPAQSVRSEAPADGRGSAAPAGAAAKGGGAGRPVAVEAVAVRQMALRDDAEAVGSLRSRQSVVLRPEVSGRITALNFRDGERVRRGQVLVQFDDQLPRAQVQQSQAELSIAQANHKRNQELVAQGFISQRSVDESAANLEVARAKLSLAQATASRLKIVAPFDGIAGIRGVNVGDYLKDGADIVNVEDLDVVYVDFRLPERLQSKVRTGQTAQVAFDALPGVRYSAVVQAINPQIDADGRSVVVRGCIDNRRLQLRPGMFARVTAVFSERSDARVIPEEAIVPDGSSPYVFKIVDGKEPGSRVARRTPVKLGARTPGFVEVVDGLVMGDVVVTAGQQRIQKDGTPVRVVELGKPGKQSNGGAPSPARAAASAGAAGADRAAGAVAPTDAPAPTGAGSASSPRAAAQPMATAPVANAATAAAATATAASANAVVAPLPGPNPCQLAGRPGRAPQGSPRHPA</sequence>
<evidence type="ECO:0000259" key="5">
    <source>
        <dbReference type="Pfam" id="PF25917"/>
    </source>
</evidence>
<organism evidence="8 9">
    <name type="scientific">Acidovorax facilis</name>
    <dbReference type="NCBI Taxonomy" id="12917"/>
    <lineage>
        <taxon>Bacteria</taxon>
        <taxon>Pseudomonadati</taxon>
        <taxon>Pseudomonadota</taxon>
        <taxon>Betaproteobacteria</taxon>
        <taxon>Burkholderiales</taxon>
        <taxon>Comamonadaceae</taxon>
        <taxon>Acidovorax</taxon>
    </lineage>
</organism>
<dbReference type="PANTHER" id="PTHR30469">
    <property type="entry name" value="MULTIDRUG RESISTANCE PROTEIN MDTA"/>
    <property type="match status" value="1"/>
</dbReference>